<accession>A0A517NQK6</accession>
<evidence type="ECO:0000313" key="1">
    <source>
        <dbReference type="EMBL" id="QDT09395.1"/>
    </source>
</evidence>
<dbReference type="EMBL" id="CP036526">
    <property type="protein sequence ID" value="QDT09395.1"/>
    <property type="molecule type" value="Genomic_DNA"/>
</dbReference>
<gene>
    <name evidence="1" type="ORF">K239x_13410</name>
</gene>
<dbReference type="AlphaFoldDB" id="A0A517NQK6"/>
<evidence type="ECO:0000313" key="2">
    <source>
        <dbReference type="Proteomes" id="UP000319817"/>
    </source>
</evidence>
<protein>
    <submittedName>
        <fullName evidence="1">Uncharacterized protein</fullName>
    </submittedName>
</protein>
<sequence length="82" mass="9156">MNDLPVGAEAKVAGNERSNCFTIYRFPFDWIKTTGNLMQIAHRLHASTDTEKGFCRICGHRAKSARGADCSKIAEFPHRMDG</sequence>
<reference evidence="1 2" key="1">
    <citation type="submission" date="2019-02" db="EMBL/GenBank/DDBJ databases">
        <title>Deep-cultivation of Planctomycetes and their phenomic and genomic characterization uncovers novel biology.</title>
        <authorList>
            <person name="Wiegand S."/>
            <person name="Jogler M."/>
            <person name="Boedeker C."/>
            <person name="Pinto D."/>
            <person name="Vollmers J."/>
            <person name="Rivas-Marin E."/>
            <person name="Kohn T."/>
            <person name="Peeters S.H."/>
            <person name="Heuer A."/>
            <person name="Rast P."/>
            <person name="Oberbeckmann S."/>
            <person name="Bunk B."/>
            <person name="Jeske O."/>
            <person name="Meyerdierks A."/>
            <person name="Storesund J.E."/>
            <person name="Kallscheuer N."/>
            <person name="Luecker S."/>
            <person name="Lage O.M."/>
            <person name="Pohl T."/>
            <person name="Merkel B.J."/>
            <person name="Hornburger P."/>
            <person name="Mueller R.-W."/>
            <person name="Bruemmer F."/>
            <person name="Labrenz M."/>
            <person name="Spormann A.M."/>
            <person name="Op den Camp H."/>
            <person name="Overmann J."/>
            <person name="Amann R."/>
            <person name="Jetten M.S.M."/>
            <person name="Mascher T."/>
            <person name="Medema M.H."/>
            <person name="Devos D.P."/>
            <person name="Kaster A.-K."/>
            <person name="Ovreas L."/>
            <person name="Rohde M."/>
            <person name="Galperin M.Y."/>
            <person name="Jogler C."/>
        </authorList>
    </citation>
    <scope>NUCLEOTIDE SEQUENCE [LARGE SCALE GENOMIC DNA]</scope>
    <source>
        <strain evidence="1 2">K23_9</strain>
    </source>
</reference>
<name>A0A517NQK6_9BACT</name>
<proteinExistence type="predicted"/>
<dbReference type="Proteomes" id="UP000319817">
    <property type="component" value="Chromosome"/>
</dbReference>
<organism evidence="1 2">
    <name type="scientific">Stieleria marina</name>
    <dbReference type="NCBI Taxonomy" id="1930275"/>
    <lineage>
        <taxon>Bacteria</taxon>
        <taxon>Pseudomonadati</taxon>
        <taxon>Planctomycetota</taxon>
        <taxon>Planctomycetia</taxon>
        <taxon>Pirellulales</taxon>
        <taxon>Pirellulaceae</taxon>
        <taxon>Stieleria</taxon>
    </lineage>
</organism>
<keyword evidence="2" id="KW-1185">Reference proteome</keyword>